<reference evidence="1 2" key="1">
    <citation type="submission" date="2019-04" db="EMBL/GenBank/DDBJ databases">
        <title>Nine Novel Phages from a Plateau Lake in Southwest China Provide Insights into Aeromonas Phage Diversity.</title>
        <authorList>
            <person name="Xiao W."/>
            <person name="Bai M."/>
            <person name="Wang Y."/>
            <person name="Cui X."/>
        </authorList>
    </citation>
    <scope>NUCLEOTIDE SEQUENCE [LARGE SCALE GENOMIC DNA]</scope>
</reference>
<proteinExistence type="predicted"/>
<evidence type="ECO:0000313" key="1">
    <source>
        <dbReference type="EMBL" id="QDB73997.1"/>
    </source>
</evidence>
<dbReference type="InterPro" id="IPR020288">
    <property type="entry name" value="Sheath_initiator"/>
</dbReference>
<organism evidence="1 2">
    <name type="scientific">Aeromonas phage 2L372D</name>
    <dbReference type="NCBI Taxonomy" id="2588097"/>
    <lineage>
        <taxon>Viruses</taxon>
        <taxon>Duplodnaviria</taxon>
        <taxon>Heunggongvirae</taxon>
        <taxon>Uroviricota</taxon>
        <taxon>Caudoviricetes</taxon>
        <taxon>Plateaulakevirus</taxon>
        <taxon>Plateaulakevirus pv2L372D</taxon>
    </lineage>
</organism>
<protein>
    <submittedName>
        <fullName evidence="1">Uncharacterized protein</fullName>
    </submittedName>
</protein>
<gene>
    <name evidence="1" type="ORF">2L372D_083</name>
</gene>
<dbReference type="Pfam" id="PF10934">
    <property type="entry name" value="Sheath_initiator"/>
    <property type="match status" value="1"/>
</dbReference>
<accession>A0A4Y5TZH9</accession>
<dbReference type="EMBL" id="MK804893">
    <property type="protein sequence ID" value="QDB73997.1"/>
    <property type="molecule type" value="Genomic_DNA"/>
</dbReference>
<name>A0A4Y5TZH9_9CAUD</name>
<keyword evidence="2" id="KW-1185">Reference proteome</keyword>
<sequence length="203" mass="23959">MATEYVDLQLDQTTGDLLITESGDFQLVTENINSLWQRLLLRFSIWQNEWQFNLDFGFPYESYLGNKIPKEVVDAKIRETVRLEPDVLRIQDFTSSFNTQTRQYEAYLTVITQELEEVNVAYFGDGYYYPSPDETAQDLCPSLGEVEYGAKLYHFINFRLPFTGDSTWINTWQGLYKDFRRISWNSLLQWSQQGISWGGWKEF</sequence>
<evidence type="ECO:0000313" key="2">
    <source>
        <dbReference type="Proteomes" id="UP000316128"/>
    </source>
</evidence>
<dbReference type="Proteomes" id="UP000316128">
    <property type="component" value="Segment"/>
</dbReference>